<comment type="caution">
    <text evidence="9">The sequence shown here is derived from an EMBL/GenBank/DDBJ whole genome shotgun (WGS) entry which is preliminary data.</text>
</comment>
<dbReference type="PANTHER" id="PTHR42643:SF24">
    <property type="entry name" value="IONOTROPIC RECEPTOR 60A"/>
    <property type="match status" value="1"/>
</dbReference>
<evidence type="ECO:0000256" key="1">
    <source>
        <dbReference type="ARBA" id="ARBA00004651"/>
    </source>
</evidence>
<evidence type="ECO:0000256" key="5">
    <source>
        <dbReference type="ARBA" id="ARBA00023136"/>
    </source>
</evidence>
<comment type="subcellular location">
    <subcellularLocation>
        <location evidence="1">Cell membrane</location>
        <topology evidence="1">Multi-pass membrane protein</topology>
    </subcellularLocation>
</comment>
<dbReference type="AlphaFoldDB" id="A0AAV2QKR4"/>
<evidence type="ECO:0000256" key="6">
    <source>
        <dbReference type="ARBA" id="ARBA00023170"/>
    </source>
</evidence>
<name>A0AAV2QKR4_MEGNR</name>
<evidence type="ECO:0000313" key="9">
    <source>
        <dbReference type="EMBL" id="CAL4085400.1"/>
    </source>
</evidence>
<dbReference type="EMBL" id="CAXKWB010006998">
    <property type="protein sequence ID" value="CAL4085400.1"/>
    <property type="molecule type" value="Genomic_DNA"/>
</dbReference>
<reference evidence="9 10" key="1">
    <citation type="submission" date="2024-05" db="EMBL/GenBank/DDBJ databases">
        <authorList>
            <person name="Wallberg A."/>
        </authorList>
    </citation>
    <scope>NUCLEOTIDE SEQUENCE [LARGE SCALE GENOMIC DNA]</scope>
</reference>
<dbReference type="InterPro" id="IPR052192">
    <property type="entry name" value="Insect_Ionotropic_Sensory_Rcpt"/>
</dbReference>
<accession>A0AAV2QKR4</accession>
<feature type="non-terminal residue" evidence="9">
    <location>
        <position position="1"/>
    </location>
</feature>
<organism evidence="9 10">
    <name type="scientific">Meganyctiphanes norvegica</name>
    <name type="common">Northern krill</name>
    <name type="synonym">Thysanopoda norvegica</name>
    <dbReference type="NCBI Taxonomy" id="48144"/>
    <lineage>
        <taxon>Eukaryota</taxon>
        <taxon>Metazoa</taxon>
        <taxon>Ecdysozoa</taxon>
        <taxon>Arthropoda</taxon>
        <taxon>Crustacea</taxon>
        <taxon>Multicrustacea</taxon>
        <taxon>Malacostraca</taxon>
        <taxon>Eumalacostraca</taxon>
        <taxon>Eucarida</taxon>
        <taxon>Euphausiacea</taxon>
        <taxon>Euphausiidae</taxon>
        <taxon>Meganyctiphanes</taxon>
    </lineage>
</organism>
<evidence type="ECO:0000256" key="7">
    <source>
        <dbReference type="ARBA" id="ARBA00023180"/>
    </source>
</evidence>
<gene>
    <name evidence="9" type="ORF">MNOR_LOCUS12670</name>
</gene>
<feature type="transmembrane region" description="Helical" evidence="8">
    <location>
        <begin position="167"/>
        <end position="191"/>
    </location>
</feature>
<protein>
    <submittedName>
        <fullName evidence="9">Uncharacterized protein</fullName>
    </submittedName>
</protein>
<keyword evidence="10" id="KW-1185">Reference proteome</keyword>
<evidence type="ECO:0000256" key="4">
    <source>
        <dbReference type="ARBA" id="ARBA00022989"/>
    </source>
</evidence>
<keyword evidence="6" id="KW-0675">Receptor</keyword>
<keyword evidence="7" id="KW-0325">Glycoprotein</keyword>
<sequence length="229" mass="25875">VTIPFDSLESMLNQDVIPFTTANNNPLHQAWMKASRTDPTSLFAKANRKMAPPFTVWSDLYAKTMGGQVANCIDWSTGKFLLHSHFSGTAECPVYAVPTEFGNTFTVIGIRKNWKHKELLDQTMQRLREFGILEYLMNREIRNATNCLTKPGSETLGVLRPLQIEDFIGVFGIFAGGLIMAVMVLFGEMILNCLLQQKSGNEIVNLDEFDNSKANETYNLDYNQEEYTI</sequence>
<evidence type="ECO:0000313" key="10">
    <source>
        <dbReference type="Proteomes" id="UP001497623"/>
    </source>
</evidence>
<proteinExistence type="predicted"/>
<keyword evidence="4 8" id="KW-1133">Transmembrane helix</keyword>
<evidence type="ECO:0000256" key="2">
    <source>
        <dbReference type="ARBA" id="ARBA00022475"/>
    </source>
</evidence>
<dbReference type="Proteomes" id="UP001497623">
    <property type="component" value="Unassembled WGS sequence"/>
</dbReference>
<dbReference type="SUPFAM" id="SSF53850">
    <property type="entry name" value="Periplasmic binding protein-like II"/>
    <property type="match status" value="1"/>
</dbReference>
<keyword evidence="2" id="KW-1003">Cell membrane</keyword>
<keyword evidence="5 8" id="KW-0472">Membrane</keyword>
<evidence type="ECO:0000256" key="8">
    <source>
        <dbReference type="SAM" id="Phobius"/>
    </source>
</evidence>
<keyword evidence="3 8" id="KW-0812">Transmembrane</keyword>
<dbReference type="PANTHER" id="PTHR42643">
    <property type="entry name" value="IONOTROPIC RECEPTOR 20A-RELATED"/>
    <property type="match status" value="1"/>
</dbReference>
<dbReference type="GO" id="GO:0005886">
    <property type="term" value="C:plasma membrane"/>
    <property type="evidence" value="ECO:0007669"/>
    <property type="project" value="UniProtKB-SubCell"/>
</dbReference>
<evidence type="ECO:0000256" key="3">
    <source>
        <dbReference type="ARBA" id="ARBA00022692"/>
    </source>
</evidence>